<feature type="region of interest" description="Disordered" evidence="1">
    <location>
        <begin position="47"/>
        <end position="88"/>
    </location>
</feature>
<proteinExistence type="predicted"/>
<sequence>MNEPTRNDAQDAATEAAQNAVDETTSWEYSAERGTIQADLEKGLDAAGVDVSDTEKQRLVDEIDDVKGDEHSGGPEVDPAEVSPADGA</sequence>
<evidence type="ECO:0000256" key="1">
    <source>
        <dbReference type="SAM" id="MobiDB-lite"/>
    </source>
</evidence>
<feature type="region of interest" description="Disordered" evidence="1">
    <location>
        <begin position="1"/>
        <end position="33"/>
    </location>
</feature>
<dbReference type="AlphaFoldDB" id="A0A2N3YGD1"/>
<feature type="compositionally biased region" description="Basic and acidic residues" evidence="1">
    <location>
        <begin position="53"/>
        <end position="73"/>
    </location>
</feature>
<keyword evidence="3" id="KW-1185">Reference proteome</keyword>
<dbReference type="Proteomes" id="UP000233781">
    <property type="component" value="Unassembled WGS sequence"/>
</dbReference>
<gene>
    <name evidence="2" type="ORF">ATL31_0721</name>
</gene>
<reference evidence="2 3" key="1">
    <citation type="submission" date="2017-12" db="EMBL/GenBank/DDBJ databases">
        <title>Sequencing the genomes of 1000 Actinobacteria strains.</title>
        <authorList>
            <person name="Klenk H.-P."/>
        </authorList>
    </citation>
    <scope>NUCLEOTIDE SEQUENCE [LARGE SCALE GENOMIC DNA]</scope>
    <source>
        <strain evidence="2 3">DSM 12806</strain>
    </source>
</reference>
<accession>A0A2N3YGD1</accession>
<dbReference type="OrthoDB" id="5148373at2"/>
<evidence type="ECO:0000313" key="2">
    <source>
        <dbReference type="EMBL" id="PKW25917.1"/>
    </source>
</evidence>
<dbReference type="EMBL" id="PJNE01000001">
    <property type="protein sequence ID" value="PKW25917.1"/>
    <property type="molecule type" value="Genomic_DNA"/>
</dbReference>
<name>A0A2N3YGD1_9MICO</name>
<feature type="compositionally biased region" description="Low complexity" evidence="1">
    <location>
        <begin position="10"/>
        <end position="20"/>
    </location>
</feature>
<comment type="caution">
    <text evidence="2">The sequence shown here is derived from an EMBL/GenBank/DDBJ whole genome shotgun (WGS) entry which is preliminary data.</text>
</comment>
<dbReference type="RefSeq" id="WP_101394566.1">
    <property type="nucleotide sequence ID" value="NZ_PJNE01000001.1"/>
</dbReference>
<evidence type="ECO:0000313" key="3">
    <source>
        <dbReference type="Proteomes" id="UP000233781"/>
    </source>
</evidence>
<protein>
    <submittedName>
        <fullName evidence="2">Uncharacterized protein</fullName>
    </submittedName>
</protein>
<organism evidence="2 3">
    <name type="scientific">Phycicoccus duodecadis</name>
    <dbReference type="NCBI Taxonomy" id="173053"/>
    <lineage>
        <taxon>Bacteria</taxon>
        <taxon>Bacillati</taxon>
        <taxon>Actinomycetota</taxon>
        <taxon>Actinomycetes</taxon>
        <taxon>Micrococcales</taxon>
        <taxon>Intrasporangiaceae</taxon>
        <taxon>Phycicoccus</taxon>
    </lineage>
</organism>